<accession>A0A645D0X5</accession>
<reference evidence="8" key="1">
    <citation type="submission" date="2019-08" db="EMBL/GenBank/DDBJ databases">
        <authorList>
            <person name="Kucharzyk K."/>
            <person name="Murdoch R.W."/>
            <person name="Higgins S."/>
            <person name="Loffler F."/>
        </authorList>
    </citation>
    <scope>NUCLEOTIDE SEQUENCE</scope>
</reference>
<keyword evidence="6" id="KW-0648">Protein biosynthesis</keyword>
<evidence type="ECO:0000313" key="8">
    <source>
        <dbReference type="EMBL" id="MPM82768.1"/>
    </source>
</evidence>
<gene>
    <name evidence="8" type="primary">leuS_37</name>
    <name evidence="8" type="ORF">SDC9_129830</name>
</gene>
<sequence length="84" mass="9275">MGFDGFLNEAPWPKHDESKLVESTIEIPVQINGKVRGKIVVAANISQDEVITMAKSDLVVKDMLDGKEIKKIIYVPGKILNIVV</sequence>
<evidence type="ECO:0000256" key="2">
    <source>
        <dbReference type="ARBA" id="ARBA00013164"/>
    </source>
</evidence>
<evidence type="ECO:0000256" key="5">
    <source>
        <dbReference type="ARBA" id="ARBA00022840"/>
    </source>
</evidence>
<dbReference type="Gene3D" id="1.10.730.10">
    <property type="entry name" value="Isoleucyl-tRNA Synthetase, Domain 1"/>
    <property type="match status" value="1"/>
</dbReference>
<keyword evidence="4" id="KW-0547">Nucleotide-binding</keyword>
<evidence type="ECO:0000256" key="3">
    <source>
        <dbReference type="ARBA" id="ARBA00022598"/>
    </source>
</evidence>
<evidence type="ECO:0000256" key="7">
    <source>
        <dbReference type="ARBA" id="ARBA00023146"/>
    </source>
</evidence>
<dbReference type="AlphaFoldDB" id="A0A645D0X5"/>
<dbReference type="EMBL" id="VSSQ01031747">
    <property type="protein sequence ID" value="MPM82768.1"/>
    <property type="molecule type" value="Genomic_DNA"/>
</dbReference>
<dbReference type="GO" id="GO:0004823">
    <property type="term" value="F:leucine-tRNA ligase activity"/>
    <property type="evidence" value="ECO:0007669"/>
    <property type="project" value="UniProtKB-EC"/>
</dbReference>
<dbReference type="InterPro" id="IPR002302">
    <property type="entry name" value="Leu-tRNA-ligase"/>
</dbReference>
<dbReference type="GO" id="GO:0006429">
    <property type="term" value="P:leucyl-tRNA aminoacylation"/>
    <property type="evidence" value="ECO:0007669"/>
    <property type="project" value="InterPro"/>
</dbReference>
<dbReference type="GO" id="GO:0005524">
    <property type="term" value="F:ATP binding"/>
    <property type="evidence" value="ECO:0007669"/>
    <property type="project" value="UniProtKB-KW"/>
</dbReference>
<dbReference type="InterPro" id="IPR009080">
    <property type="entry name" value="tRNAsynth_Ia_anticodon-bd"/>
</dbReference>
<dbReference type="SUPFAM" id="SSF47323">
    <property type="entry name" value="Anticodon-binding domain of a subclass of class I aminoacyl-tRNA synthetases"/>
    <property type="match status" value="1"/>
</dbReference>
<keyword evidence="3 8" id="KW-0436">Ligase</keyword>
<keyword evidence="7" id="KW-0030">Aminoacyl-tRNA synthetase</keyword>
<keyword evidence="5" id="KW-0067">ATP-binding</keyword>
<proteinExistence type="inferred from homology"/>
<dbReference type="EC" id="6.1.1.4" evidence="2"/>
<evidence type="ECO:0000256" key="4">
    <source>
        <dbReference type="ARBA" id="ARBA00022741"/>
    </source>
</evidence>
<name>A0A645D0X5_9ZZZZ</name>
<dbReference type="GO" id="GO:0005829">
    <property type="term" value="C:cytosol"/>
    <property type="evidence" value="ECO:0007669"/>
    <property type="project" value="TreeGrafter"/>
</dbReference>
<comment type="similarity">
    <text evidence="1">Belongs to the class-I aminoacyl-tRNA synthetase family.</text>
</comment>
<protein>
    <recommendedName>
        <fullName evidence="2">leucine--tRNA ligase</fullName>
        <ecNumber evidence="2">6.1.1.4</ecNumber>
    </recommendedName>
</protein>
<evidence type="ECO:0000256" key="6">
    <source>
        <dbReference type="ARBA" id="ARBA00022917"/>
    </source>
</evidence>
<evidence type="ECO:0000256" key="1">
    <source>
        <dbReference type="ARBA" id="ARBA00005594"/>
    </source>
</evidence>
<dbReference type="PANTHER" id="PTHR43740:SF2">
    <property type="entry name" value="LEUCINE--TRNA LIGASE, MITOCHONDRIAL"/>
    <property type="match status" value="1"/>
</dbReference>
<comment type="caution">
    <text evidence="8">The sequence shown here is derived from an EMBL/GenBank/DDBJ whole genome shotgun (WGS) entry which is preliminary data.</text>
</comment>
<dbReference type="PANTHER" id="PTHR43740">
    <property type="entry name" value="LEUCYL-TRNA SYNTHETASE"/>
    <property type="match status" value="1"/>
</dbReference>
<organism evidence="8">
    <name type="scientific">bioreactor metagenome</name>
    <dbReference type="NCBI Taxonomy" id="1076179"/>
    <lineage>
        <taxon>unclassified sequences</taxon>
        <taxon>metagenomes</taxon>
        <taxon>ecological metagenomes</taxon>
    </lineage>
</organism>